<dbReference type="EMBL" id="JACCBF010000001">
    <property type="protein sequence ID" value="NYD31029.1"/>
    <property type="molecule type" value="Genomic_DNA"/>
</dbReference>
<accession>A0A852RK84</accession>
<feature type="signal peptide" evidence="2">
    <location>
        <begin position="1"/>
        <end position="31"/>
    </location>
</feature>
<proteinExistence type="predicted"/>
<dbReference type="Proteomes" id="UP000582231">
    <property type="component" value="Unassembled WGS sequence"/>
</dbReference>
<dbReference type="PANTHER" id="PTHR34677">
    <property type="match status" value="1"/>
</dbReference>
<name>A0A852RK84_9ACTN</name>
<evidence type="ECO:0000313" key="4">
    <source>
        <dbReference type="Proteomes" id="UP000582231"/>
    </source>
</evidence>
<feature type="region of interest" description="Disordered" evidence="1">
    <location>
        <begin position="370"/>
        <end position="410"/>
    </location>
</feature>
<reference evidence="3 4" key="1">
    <citation type="submission" date="2020-07" db="EMBL/GenBank/DDBJ databases">
        <title>Sequencing the genomes of 1000 actinobacteria strains.</title>
        <authorList>
            <person name="Klenk H.-P."/>
        </authorList>
    </citation>
    <scope>NUCLEOTIDE SEQUENCE [LARGE SCALE GENOMIC DNA]</scope>
    <source>
        <strain evidence="3 4">DSM 19082</strain>
    </source>
</reference>
<dbReference type="PANTHER" id="PTHR34677:SF3">
    <property type="entry name" value="BACTERIAL IG-LIKE DOMAIN-CONTAINING PROTEIN"/>
    <property type="match status" value="1"/>
</dbReference>
<keyword evidence="4" id="KW-1185">Reference proteome</keyword>
<evidence type="ECO:0000256" key="2">
    <source>
        <dbReference type="SAM" id="SignalP"/>
    </source>
</evidence>
<keyword evidence="2" id="KW-0732">Signal</keyword>
<dbReference type="RefSeq" id="WP_179727199.1">
    <property type="nucleotide sequence ID" value="NZ_BAABEF010000001.1"/>
</dbReference>
<organism evidence="3 4">
    <name type="scientific">Nocardioides kongjuensis</name>
    <dbReference type="NCBI Taxonomy" id="349522"/>
    <lineage>
        <taxon>Bacteria</taxon>
        <taxon>Bacillati</taxon>
        <taxon>Actinomycetota</taxon>
        <taxon>Actinomycetes</taxon>
        <taxon>Propionibacteriales</taxon>
        <taxon>Nocardioidaceae</taxon>
        <taxon>Nocardioides</taxon>
    </lineage>
</organism>
<feature type="compositionally biased region" description="Low complexity" evidence="1">
    <location>
        <begin position="390"/>
        <end position="407"/>
    </location>
</feature>
<sequence length="572" mass="59804">MSPRVLARTVVGLLALVAGLAPVLTPAPAHAGQVGVTLSIAGAGRVEVVEGSLEDGGAYACDRTTNLDHRVTMTCGRVRNEEPFEAWIWLRPSFFGVPDGWEFVEWQGCDETRANSSGTRDCAVHSGAFTSVEKYPVAVFRDVDPPTMTSFNATQVVNQQGRFTFTFAASGAVAIHCKLDSGAWEGCASPRTLTLPEGAHLFAVRSEDASGNLSFSHSLTVHSIDTGFTATPPRLSNSRSADFTFTSQGGNAFDCNLDGYPFTCDSGQGHFTDLADGPHTLTVAGRNGTWVDPVPAHHEWTIDATAPETTLTGGPAEGSTTTDSTATFTLDGPGAADFSCTIDGALTPCDRGQVRLERLAPGTHVLEAAARDAAGNRDQTPARRTWSVRAADTTPPDTTLTGGPADGSIVTTPNATFAVGTTEPGSRTTCTLDGSALPCSAGPLVLTGLAPGTHVLTATSTDAAGNTDATAATRIWTVPVPAAALERRGSTLSLKVRDARRLALVVSTGKRPGKVKVYAGKRLVKTLSLDRSTTTRVVDVTTFASPWSGKVRIVVASKRRAVRVEGVAAPTR</sequence>
<protein>
    <submittedName>
        <fullName evidence="3">Plastocyanin</fullName>
    </submittedName>
</protein>
<evidence type="ECO:0000256" key="1">
    <source>
        <dbReference type="SAM" id="MobiDB-lite"/>
    </source>
</evidence>
<comment type="caution">
    <text evidence="3">The sequence shown here is derived from an EMBL/GenBank/DDBJ whole genome shotgun (WGS) entry which is preliminary data.</text>
</comment>
<feature type="chain" id="PRO_5032672316" evidence="2">
    <location>
        <begin position="32"/>
        <end position="572"/>
    </location>
</feature>
<dbReference type="AlphaFoldDB" id="A0A852RK84"/>
<gene>
    <name evidence="3" type="ORF">BJ958_002575</name>
</gene>
<evidence type="ECO:0000313" key="3">
    <source>
        <dbReference type="EMBL" id="NYD31029.1"/>
    </source>
</evidence>